<dbReference type="EMBL" id="JAAATY010000034">
    <property type="protein sequence ID" value="NRN70060.1"/>
    <property type="molecule type" value="Genomic_DNA"/>
</dbReference>
<sequence>MPPTTVVNDHIVIEYSQFQLQDSAGFHQAGALDVDATSPWRVVAGRGGARFHSDSNDRDVPVRLEAWDVEPDKPDTSWQTVAQGIIEPDSAEIGLRQVTGEPTEQQLTLVKTGPHHIRASLRTTLDTDNEEEYETDIQEEWLIQLWPVD</sequence>
<keyword evidence="2" id="KW-1185">Reference proteome</keyword>
<accession>A0ABX2FFA5</accession>
<dbReference type="RefSeq" id="WP_173140937.1">
    <property type="nucleotide sequence ID" value="NZ_CBCSGW010000020.1"/>
</dbReference>
<protein>
    <submittedName>
        <fullName evidence="1">Uncharacterized protein</fullName>
    </submittedName>
</protein>
<comment type="caution">
    <text evidence="1">The sequence shown here is derived from an EMBL/GenBank/DDBJ whole genome shotgun (WGS) entry which is preliminary data.</text>
</comment>
<evidence type="ECO:0000313" key="2">
    <source>
        <dbReference type="Proteomes" id="UP000763557"/>
    </source>
</evidence>
<reference evidence="1 2" key="1">
    <citation type="submission" date="2020-01" db="EMBL/GenBank/DDBJ databases">
        <title>Kibdelosporangium persica a novel Actinomycetes from a hot desert in Iran.</title>
        <authorList>
            <person name="Safaei N."/>
            <person name="Zaburannyi N."/>
            <person name="Mueller R."/>
            <person name="Wink J."/>
        </authorList>
    </citation>
    <scope>NUCLEOTIDE SEQUENCE [LARGE SCALE GENOMIC DNA]</scope>
    <source>
        <strain evidence="1 2">4NS15</strain>
    </source>
</reference>
<evidence type="ECO:0000313" key="1">
    <source>
        <dbReference type="EMBL" id="NRN70060.1"/>
    </source>
</evidence>
<proteinExistence type="predicted"/>
<dbReference type="Proteomes" id="UP000763557">
    <property type="component" value="Unassembled WGS sequence"/>
</dbReference>
<organism evidence="1 2">
    <name type="scientific">Kibdelosporangium persicum</name>
    <dbReference type="NCBI Taxonomy" id="2698649"/>
    <lineage>
        <taxon>Bacteria</taxon>
        <taxon>Bacillati</taxon>
        <taxon>Actinomycetota</taxon>
        <taxon>Actinomycetes</taxon>
        <taxon>Pseudonocardiales</taxon>
        <taxon>Pseudonocardiaceae</taxon>
        <taxon>Kibdelosporangium</taxon>
    </lineage>
</organism>
<gene>
    <name evidence="1" type="ORF">GC106_73220</name>
</gene>
<name>A0ABX2FFA5_9PSEU</name>